<proteinExistence type="predicted"/>
<dbReference type="OrthoDB" id="409852at2759"/>
<dbReference type="AlphaFoldDB" id="A0A812I5V8"/>
<comment type="caution">
    <text evidence="1">The sequence shown here is derived from an EMBL/GenBank/DDBJ whole genome shotgun (WGS) entry which is preliminary data.</text>
</comment>
<accession>A0A812I5V8</accession>
<evidence type="ECO:0000313" key="2">
    <source>
        <dbReference type="Proteomes" id="UP000604046"/>
    </source>
</evidence>
<evidence type="ECO:0000313" key="1">
    <source>
        <dbReference type="EMBL" id="CAE6973381.1"/>
    </source>
</evidence>
<protein>
    <submittedName>
        <fullName evidence="1">Uncharacterized protein</fullName>
    </submittedName>
</protein>
<sequence>MPLYEERLINPLSVRFSQDRMWEEFSDGRQVEDTVWEISAKDGGHGYDLFLSPPFPSVEIVRLRQQRREGSTGVVNERGERLYGDESWFTFDNRRLYCLQRAALEHWPRTTAVVVKVLFDMPDVRSARHKPSSQGKVGRET</sequence>
<reference evidence="1" key="1">
    <citation type="submission" date="2021-02" db="EMBL/GenBank/DDBJ databases">
        <authorList>
            <person name="Dougan E. K."/>
            <person name="Rhodes N."/>
            <person name="Thang M."/>
            <person name="Chan C."/>
        </authorList>
    </citation>
    <scope>NUCLEOTIDE SEQUENCE</scope>
</reference>
<keyword evidence="2" id="KW-1185">Reference proteome</keyword>
<name>A0A812I5V8_9DINO</name>
<dbReference type="Proteomes" id="UP000604046">
    <property type="component" value="Unassembled WGS sequence"/>
</dbReference>
<gene>
    <name evidence="1" type="ORF">SNAT2548_LOCUS2814</name>
</gene>
<dbReference type="EMBL" id="CAJNDS010000169">
    <property type="protein sequence ID" value="CAE6973381.1"/>
    <property type="molecule type" value="Genomic_DNA"/>
</dbReference>
<organism evidence="1 2">
    <name type="scientific">Symbiodinium natans</name>
    <dbReference type="NCBI Taxonomy" id="878477"/>
    <lineage>
        <taxon>Eukaryota</taxon>
        <taxon>Sar</taxon>
        <taxon>Alveolata</taxon>
        <taxon>Dinophyceae</taxon>
        <taxon>Suessiales</taxon>
        <taxon>Symbiodiniaceae</taxon>
        <taxon>Symbiodinium</taxon>
    </lineage>
</organism>